<feature type="domain" description="Arc-like DNA binding" evidence="1">
    <location>
        <begin position="9"/>
        <end position="49"/>
    </location>
</feature>
<keyword evidence="3" id="KW-1185">Reference proteome</keyword>
<dbReference type="InterPro" id="IPR005569">
    <property type="entry name" value="Arc_DNA-bd_dom"/>
</dbReference>
<name>A0A411MK35_9PSED</name>
<dbReference type="EMBL" id="CP035952">
    <property type="protein sequence ID" value="QBF27152.1"/>
    <property type="molecule type" value="Genomic_DNA"/>
</dbReference>
<dbReference type="Gene3D" id="1.10.1220.10">
    <property type="entry name" value="Met repressor-like"/>
    <property type="match status" value="1"/>
</dbReference>
<evidence type="ECO:0000259" key="1">
    <source>
        <dbReference type="Pfam" id="PF03869"/>
    </source>
</evidence>
<organism evidence="2 3">
    <name type="scientific">Pseudomonas tructae</name>
    <dbReference type="NCBI Taxonomy" id="2518644"/>
    <lineage>
        <taxon>Bacteria</taxon>
        <taxon>Pseudomonadati</taxon>
        <taxon>Pseudomonadota</taxon>
        <taxon>Gammaproteobacteria</taxon>
        <taxon>Pseudomonadales</taxon>
        <taxon>Pseudomonadaceae</taxon>
        <taxon>Pseudomonas</taxon>
    </lineage>
</organism>
<dbReference type="Proteomes" id="UP000291130">
    <property type="component" value="Chromosome"/>
</dbReference>
<dbReference type="GO" id="GO:0006355">
    <property type="term" value="P:regulation of DNA-templated transcription"/>
    <property type="evidence" value="ECO:0007669"/>
    <property type="project" value="InterPro"/>
</dbReference>
<dbReference type="KEGG" id="ptk:EXN22_16170"/>
<evidence type="ECO:0000313" key="3">
    <source>
        <dbReference type="Proteomes" id="UP000291130"/>
    </source>
</evidence>
<gene>
    <name evidence="2" type="ORF">EXN22_16170</name>
</gene>
<reference evidence="2 3" key="1">
    <citation type="submission" date="2019-02" db="EMBL/GenBank/DDBJ databases">
        <title>Complete genome sequence of Pseudomonas sp. SNU WT1 isolated from rainbow trout.</title>
        <authorList>
            <person name="Oh W.T."/>
            <person name="Park S.C."/>
        </authorList>
    </citation>
    <scope>NUCLEOTIDE SEQUENCE [LARGE SCALE GENOMIC DNA]</scope>
    <source>
        <strain evidence="2 3">SNU WT1</strain>
    </source>
</reference>
<dbReference type="InterPro" id="IPR010985">
    <property type="entry name" value="Ribbon_hlx_hlx"/>
</dbReference>
<dbReference type="AlphaFoldDB" id="A0A411MK35"/>
<sequence length="90" mass="9987">MKEDDLIRNINPFGLRMQPALKAKIEEAAQANHRSINAEITARLEESFESKPVGPMTIGYMLEKIAEIGEASGRSITVTFGEAHKTKDED</sequence>
<dbReference type="InterPro" id="IPR013321">
    <property type="entry name" value="Arc_rbn_hlx_hlx"/>
</dbReference>
<protein>
    <submittedName>
        <fullName evidence="2">Arc family DNA-binding protein</fullName>
    </submittedName>
</protein>
<evidence type="ECO:0000313" key="2">
    <source>
        <dbReference type="EMBL" id="QBF27152.1"/>
    </source>
</evidence>
<dbReference type="SUPFAM" id="SSF47598">
    <property type="entry name" value="Ribbon-helix-helix"/>
    <property type="match status" value="1"/>
</dbReference>
<dbReference type="OrthoDB" id="8685865at2"/>
<accession>A0A411MK35</accession>
<proteinExistence type="predicted"/>
<dbReference type="GO" id="GO:0003677">
    <property type="term" value="F:DNA binding"/>
    <property type="evidence" value="ECO:0007669"/>
    <property type="project" value="UniProtKB-KW"/>
</dbReference>
<dbReference type="Pfam" id="PF03869">
    <property type="entry name" value="Arc"/>
    <property type="match status" value="1"/>
</dbReference>
<keyword evidence="2" id="KW-0238">DNA-binding</keyword>
<dbReference type="RefSeq" id="WP_130265014.1">
    <property type="nucleotide sequence ID" value="NZ_CP035952.1"/>
</dbReference>